<dbReference type="RefSeq" id="WP_075799333.1">
    <property type="nucleotide sequence ID" value="NZ_CP015583.1"/>
</dbReference>
<dbReference type="PANTHER" id="PTHR11895:SF176">
    <property type="entry name" value="AMIDASE AMID-RELATED"/>
    <property type="match status" value="1"/>
</dbReference>
<dbReference type="eggNOG" id="COG0154">
    <property type="taxonomic scope" value="Bacteria"/>
</dbReference>
<dbReference type="InterPro" id="IPR023631">
    <property type="entry name" value="Amidase_dom"/>
</dbReference>
<dbReference type="Gene3D" id="3.90.1300.10">
    <property type="entry name" value="Amidase signature (AS) domain"/>
    <property type="match status" value="1"/>
</dbReference>
<accession>A0A1L7AIG0</accession>
<reference evidence="2 3" key="1">
    <citation type="submission" date="2016-05" db="EMBL/GenBank/DDBJ databases">
        <title>Complete Genome and Methylome Analysis of Psychrotrophic Bacterial Isolates from Antarctic Lake Untersee.</title>
        <authorList>
            <person name="Fomenkov A."/>
            <person name="Akimov V.N."/>
            <person name="Vasilyeva L.V."/>
            <person name="Andersen D."/>
            <person name="Vincze T."/>
            <person name="Roberts R.J."/>
        </authorList>
    </citation>
    <scope>NUCLEOTIDE SEQUENCE [LARGE SCALE GENOMIC DNA]</scope>
    <source>
        <strain evidence="2 3">U14-5</strain>
    </source>
</reference>
<dbReference type="EMBL" id="CP015583">
    <property type="protein sequence ID" value="APT58574.1"/>
    <property type="molecule type" value="Genomic_DNA"/>
</dbReference>
<dbReference type="KEGG" id="rgi:RGI145_17115"/>
<name>A0A1L7AIG0_9PROT</name>
<gene>
    <name evidence="2" type="ORF">RGI145_17115</name>
</gene>
<dbReference type="Pfam" id="PF01425">
    <property type="entry name" value="Amidase"/>
    <property type="match status" value="1"/>
</dbReference>
<dbReference type="PANTHER" id="PTHR11895">
    <property type="entry name" value="TRANSAMIDASE"/>
    <property type="match status" value="1"/>
</dbReference>
<dbReference type="Proteomes" id="UP000185494">
    <property type="component" value="Chromosome 1"/>
</dbReference>
<sequence length="471" mass="49398">MNDAKLEDLSIAEAGAKLRDGSLTSAALTHHALDRIAKLDGALHAFVLVTEERAMADAARADAELAAGTDRGPMHGIPYALKDIYDTAGIRTTCHSKLLIDNVPTEDSVVAAKLAAGGGVLLGKLATHEFAMGGPSFDLPFPPARNPWNTDHITGGSSSGSGAAVAAGLVRMAMGSDTGGSIRGPAAYCGTVGLKPTYGLISRRGVFPLSYTLDHCGPLTRSVEDAAITTEMLAGFDPLDPASADKPVVDLRSGLEDGVAGLRVGMPRNLYRDAEGLSPEVYDAIERVGQALEAAGAIVEEVTLPDYSLFNACGRVILTAEAFAIHEKDLRERPQDYGELFLMRIVTGAAISSADYIQAQRLRRELSMAVNREALKTYDVLLTACALGPAPAFADCPPDRPMFWPIQTMPFNVTGNPALSMPAGLSASGLPLSAQIVGRPFDEATLLRVGRAVEKATAHWGATAPALLAAE</sequence>
<organism evidence="2 3">
    <name type="scientific">Roseomonas gilardii</name>
    <dbReference type="NCBI Taxonomy" id="257708"/>
    <lineage>
        <taxon>Bacteria</taxon>
        <taxon>Pseudomonadati</taxon>
        <taxon>Pseudomonadota</taxon>
        <taxon>Alphaproteobacteria</taxon>
        <taxon>Acetobacterales</taxon>
        <taxon>Roseomonadaceae</taxon>
        <taxon>Roseomonas</taxon>
    </lineage>
</organism>
<dbReference type="InterPro" id="IPR020556">
    <property type="entry name" value="Amidase_CS"/>
</dbReference>
<dbReference type="AlphaFoldDB" id="A0A1L7AIG0"/>
<dbReference type="InterPro" id="IPR000120">
    <property type="entry name" value="Amidase"/>
</dbReference>
<dbReference type="SUPFAM" id="SSF75304">
    <property type="entry name" value="Amidase signature (AS) enzymes"/>
    <property type="match status" value="1"/>
</dbReference>
<evidence type="ECO:0000313" key="2">
    <source>
        <dbReference type="EMBL" id="APT58574.1"/>
    </source>
</evidence>
<evidence type="ECO:0000259" key="1">
    <source>
        <dbReference type="Pfam" id="PF01425"/>
    </source>
</evidence>
<dbReference type="STRING" id="257708.RGI145_17115"/>
<evidence type="ECO:0000313" key="3">
    <source>
        <dbReference type="Proteomes" id="UP000185494"/>
    </source>
</evidence>
<proteinExistence type="predicted"/>
<feature type="domain" description="Amidase" evidence="1">
    <location>
        <begin position="28"/>
        <end position="447"/>
    </location>
</feature>
<dbReference type="InterPro" id="IPR036928">
    <property type="entry name" value="AS_sf"/>
</dbReference>
<protein>
    <submittedName>
        <fullName evidence="2">Amidase</fullName>
    </submittedName>
</protein>
<dbReference type="GO" id="GO:0003824">
    <property type="term" value="F:catalytic activity"/>
    <property type="evidence" value="ECO:0007669"/>
    <property type="project" value="InterPro"/>
</dbReference>
<dbReference type="PROSITE" id="PS00571">
    <property type="entry name" value="AMIDASES"/>
    <property type="match status" value="1"/>
</dbReference>